<dbReference type="InterPro" id="IPR012944">
    <property type="entry name" value="SusD_RagB_dom"/>
</dbReference>
<evidence type="ECO:0000256" key="5">
    <source>
        <dbReference type="ARBA" id="ARBA00023237"/>
    </source>
</evidence>
<reference evidence="9" key="1">
    <citation type="submission" date="2021-03" db="EMBL/GenBank/DDBJ databases">
        <title>Assistant Professor.</title>
        <authorList>
            <person name="Huq M.A."/>
        </authorList>
    </citation>
    <scope>NUCLEOTIDE SEQUENCE [LARGE SCALE GENOMIC DNA]</scope>
    <source>
        <strain evidence="9">MAH-28</strain>
    </source>
</reference>
<comment type="caution">
    <text evidence="8">The sequence shown here is derived from an EMBL/GenBank/DDBJ whole genome shotgun (WGS) entry which is preliminary data.</text>
</comment>
<proteinExistence type="inferred from homology"/>
<keyword evidence="9" id="KW-1185">Reference proteome</keyword>
<gene>
    <name evidence="8" type="ORF">J7I43_06045</name>
</gene>
<dbReference type="RefSeq" id="WP_209144271.1">
    <property type="nucleotide sequence ID" value="NZ_JAGHKP010000001.1"/>
</dbReference>
<dbReference type="PROSITE" id="PS51257">
    <property type="entry name" value="PROKAR_LIPOPROTEIN"/>
    <property type="match status" value="1"/>
</dbReference>
<dbReference type="InterPro" id="IPR033985">
    <property type="entry name" value="SusD-like_N"/>
</dbReference>
<evidence type="ECO:0000313" key="8">
    <source>
        <dbReference type="EMBL" id="MBO9151761.1"/>
    </source>
</evidence>
<dbReference type="Pfam" id="PF07980">
    <property type="entry name" value="SusD_RagB"/>
    <property type="match status" value="1"/>
</dbReference>
<keyword evidence="4" id="KW-0472">Membrane</keyword>
<name>A0ABS3YAQ0_9BACT</name>
<evidence type="ECO:0000256" key="3">
    <source>
        <dbReference type="ARBA" id="ARBA00022729"/>
    </source>
</evidence>
<keyword evidence="5" id="KW-0998">Cell outer membrane</keyword>
<dbReference type="InterPro" id="IPR011990">
    <property type="entry name" value="TPR-like_helical_dom_sf"/>
</dbReference>
<dbReference type="Pfam" id="PF14322">
    <property type="entry name" value="SusD-like_3"/>
    <property type="match status" value="1"/>
</dbReference>
<comment type="similarity">
    <text evidence="2">Belongs to the SusD family.</text>
</comment>
<dbReference type="EMBL" id="JAGHKP010000001">
    <property type="protein sequence ID" value="MBO9151761.1"/>
    <property type="molecule type" value="Genomic_DNA"/>
</dbReference>
<dbReference type="Gene3D" id="1.25.40.390">
    <property type="match status" value="1"/>
</dbReference>
<dbReference type="SUPFAM" id="SSF48452">
    <property type="entry name" value="TPR-like"/>
    <property type="match status" value="1"/>
</dbReference>
<evidence type="ECO:0000313" key="9">
    <source>
        <dbReference type="Proteomes" id="UP000679126"/>
    </source>
</evidence>
<sequence length="594" mass="66744">MRVFQYIAGMMIVGLSLTSCQKYFLEKPETTGNTTIETVFSNRAGAEGAIAAAYRQVLVQNLWNGRSLNNGILSGISGETSFGETWASLQRFVSAGFAPTPFENNRAQSTDNFFDNFQCIRQCYTILENIDKVGDIPGNEKEYIKAEMKGLIAFRYAGMMIRYGGVPIVTQTLKTDDNLNIPRATLQETLDFVVKMADEAAAGLPDNWDAKYYGRITKGVALAVKARALLYAARPLFNNATPYLPTGGNDALICFGSLDNDRWNTAIAAHEAVITWATQAGYHMINTGGDVNVPNPEAFDDYGTATSVPGNAEVLLGFKLDEGGNKFFKFYNSTRYSGNERYLTDNYGMLTNFLENYYRADGTDQQWPGQGAGNALPYADYRAKMEAMEPRFKASNYAHGIDTWNNPGEYMWSYAQCSSGQNHEGRGKGAAQSTKYYYMAGTRIWFEFPVFRMAEFYLSLAEAYNEAGNASKALANLNIVHNRAGLPSITETNKDLLRKTIQREWAVEYYNENKRYFDVRHWKLQGLDNGILGGPMREFQFTLVAQGANDRLPENLLNYYDKVAYSAYWHPKMYLEPIPQEEIDKRVLVQNPGY</sequence>
<evidence type="ECO:0000256" key="2">
    <source>
        <dbReference type="ARBA" id="ARBA00006275"/>
    </source>
</evidence>
<evidence type="ECO:0000256" key="1">
    <source>
        <dbReference type="ARBA" id="ARBA00004442"/>
    </source>
</evidence>
<feature type="domain" description="SusD-like N-terminal" evidence="7">
    <location>
        <begin position="108"/>
        <end position="228"/>
    </location>
</feature>
<accession>A0ABS3YAQ0</accession>
<organism evidence="8 9">
    <name type="scientific">Chitinophaga chungangae</name>
    <dbReference type="NCBI Taxonomy" id="2821488"/>
    <lineage>
        <taxon>Bacteria</taxon>
        <taxon>Pseudomonadati</taxon>
        <taxon>Bacteroidota</taxon>
        <taxon>Chitinophagia</taxon>
        <taxon>Chitinophagales</taxon>
        <taxon>Chitinophagaceae</taxon>
        <taxon>Chitinophaga</taxon>
    </lineage>
</organism>
<keyword evidence="3" id="KW-0732">Signal</keyword>
<evidence type="ECO:0000256" key="4">
    <source>
        <dbReference type="ARBA" id="ARBA00023136"/>
    </source>
</evidence>
<dbReference type="Proteomes" id="UP000679126">
    <property type="component" value="Unassembled WGS sequence"/>
</dbReference>
<comment type="subcellular location">
    <subcellularLocation>
        <location evidence="1">Cell outer membrane</location>
    </subcellularLocation>
</comment>
<protein>
    <submittedName>
        <fullName evidence="8">RagB/SusD family nutrient uptake outer membrane protein</fullName>
    </submittedName>
</protein>
<feature type="domain" description="RagB/SusD" evidence="6">
    <location>
        <begin position="340"/>
        <end position="594"/>
    </location>
</feature>
<evidence type="ECO:0000259" key="6">
    <source>
        <dbReference type="Pfam" id="PF07980"/>
    </source>
</evidence>
<evidence type="ECO:0000259" key="7">
    <source>
        <dbReference type="Pfam" id="PF14322"/>
    </source>
</evidence>